<dbReference type="AlphaFoldDB" id="A0A0B7AIM7"/>
<dbReference type="PANTHER" id="PTHR18911:SF5">
    <property type="entry name" value="COILED-COIL DOMAIN-CONTAINING PROTEIN 186"/>
    <property type="match status" value="1"/>
</dbReference>
<feature type="compositionally biased region" description="Acidic residues" evidence="2">
    <location>
        <begin position="131"/>
        <end position="142"/>
    </location>
</feature>
<feature type="coiled-coil region" evidence="1">
    <location>
        <begin position="384"/>
        <end position="453"/>
    </location>
</feature>
<sequence>SLTENADNSHGHQQNVLRDDRSNHNHFPQAASQHNELKTLQTPDSHSSHETQQNSNITNSQTITEIENESTLSSTSPLSPSTVDIPNDHEQQSSDSNFNSLIEAKDISSSECSSAAFLSLSDTSASTFVPDTEDPNSSDTEDPNSLNIRNEIQISESSSDNSSPVSSLHSSPDRTLSCASQVKSNYTNKEVTSADNTNRQSVNGLQSFFDVGQIQEYNRQLLEQMKIRDDEIAKLTHELQMNERENQVISQVMKHSLSPSHQDDDLYLPQIKVLEHTIAQQQKEIQALKLKLASQDSAAKGAITSLQNELKSRVSQVMKMYEDCLKEKDMIVVRYAEAEGKNMEAKRLTEKSEAKVKEVIKDREMMSNALKAAKADRQKALANFETKCIEINNLQKEIEKLKEAVLSSDHRVKWFQDKLKFEAEDHKETKSNLEKTAVKLKEAREETEIIRKECHAIVKTYQESDDIKSNSLDKELKLKETELRTQMQERNDNEEIHQMLKRELDSLKAQHKDTIEEVKTYKDKVQWLEEERRQNHQMIENYQEIMQRQKTTNADLNVRITSLSTLEEDYKSSQEMLQTFQKDITDFRAANQELQKDVDSCRERESKMLALQSELSHMNAKLRSENTSLLNKISTLTSEVSKLKVGVHSLEAAIKDLNDKWDKEKTKTKEENEKLATILSERTKECIDLKQKWEDEMDTSKTLKRRHANNIKDLTRQLHQVHRRLESQDSKDASSMGSRTNSNGSLNSLENTSRLTFSTTHPPLQEFPAITEQVEVDKNVLIERIVRLQKSLARKNEKMEFLGEHIQQLLDDIKKKNKVIQCYALRDESGTLSSEDMDANKAKVQKELQTLLARKGGIMASLYSAQQQDGNMTLDLSLQISRKLQAVLEDTLLKNITLRESLDTLGEEIARLSQENRKLQLHLQKIEGSLA</sequence>
<feature type="compositionally biased region" description="Basic and acidic residues" evidence="2">
    <location>
        <begin position="723"/>
        <end position="732"/>
    </location>
</feature>
<name>A0A0B7AIM7_9EUPU</name>
<dbReference type="EMBL" id="HACG01033046">
    <property type="protein sequence ID" value="CEK79911.1"/>
    <property type="molecule type" value="Transcribed_RNA"/>
</dbReference>
<feature type="compositionally biased region" description="Polar residues" evidence="2">
    <location>
        <begin position="30"/>
        <end position="65"/>
    </location>
</feature>
<accession>A0A0B7AIM7</accession>
<feature type="region of interest" description="Disordered" evidence="2">
    <location>
        <begin position="719"/>
        <end position="749"/>
    </location>
</feature>
<keyword evidence="1" id="KW-0175">Coiled coil</keyword>
<dbReference type="Gene3D" id="1.10.287.1490">
    <property type="match status" value="1"/>
</dbReference>
<protein>
    <recommendedName>
        <fullName evidence="4">Coiled-coil domain-containing protein 186</fullName>
    </recommendedName>
</protein>
<reference evidence="3" key="1">
    <citation type="submission" date="2014-12" db="EMBL/GenBank/DDBJ databases">
        <title>Insight into the proteome of Arion vulgaris.</title>
        <authorList>
            <person name="Aradska J."/>
            <person name="Bulat T."/>
            <person name="Smidak R."/>
            <person name="Sarate P."/>
            <person name="Gangsoo J."/>
            <person name="Sialana F."/>
            <person name="Bilban M."/>
            <person name="Lubec G."/>
        </authorList>
    </citation>
    <scope>NUCLEOTIDE SEQUENCE</scope>
    <source>
        <tissue evidence="3">Skin</tissue>
    </source>
</reference>
<feature type="coiled-coil region" evidence="1">
    <location>
        <begin position="490"/>
        <end position="639"/>
    </location>
</feature>
<dbReference type="GO" id="GO:0099518">
    <property type="term" value="P:vesicle cytoskeletal trafficking"/>
    <property type="evidence" value="ECO:0007669"/>
    <property type="project" value="TreeGrafter"/>
</dbReference>
<feature type="compositionally biased region" description="Polar residues" evidence="2">
    <location>
        <begin position="733"/>
        <end position="749"/>
    </location>
</feature>
<feature type="compositionally biased region" description="Polar residues" evidence="2">
    <location>
        <begin position="173"/>
        <end position="182"/>
    </location>
</feature>
<evidence type="ECO:0000256" key="1">
    <source>
        <dbReference type="SAM" id="Coils"/>
    </source>
</evidence>
<dbReference type="GO" id="GO:0031267">
    <property type="term" value="F:small GTPase binding"/>
    <property type="evidence" value="ECO:0007669"/>
    <property type="project" value="TreeGrafter"/>
</dbReference>
<gene>
    <name evidence="3" type="primary">ORF118138</name>
</gene>
<feature type="coiled-coil region" evidence="1">
    <location>
        <begin position="778"/>
        <end position="854"/>
    </location>
</feature>
<dbReference type="PANTHER" id="PTHR18911">
    <property type="entry name" value="CTCL TUMOR ANTIGEN HD-CL-01"/>
    <property type="match status" value="1"/>
</dbReference>
<evidence type="ECO:0000313" key="3">
    <source>
        <dbReference type="EMBL" id="CEK79911.1"/>
    </source>
</evidence>
<evidence type="ECO:0000256" key="2">
    <source>
        <dbReference type="SAM" id="MobiDB-lite"/>
    </source>
</evidence>
<feature type="compositionally biased region" description="Low complexity" evidence="2">
    <location>
        <begin position="70"/>
        <end position="82"/>
    </location>
</feature>
<dbReference type="InterPro" id="IPR038830">
    <property type="entry name" value="CCDC186"/>
</dbReference>
<feature type="compositionally biased region" description="Polar residues" evidence="2">
    <location>
        <begin position="143"/>
        <end position="154"/>
    </location>
</feature>
<evidence type="ECO:0008006" key="4">
    <source>
        <dbReference type="Google" id="ProtNLM"/>
    </source>
</evidence>
<dbReference type="GO" id="GO:0005802">
    <property type="term" value="C:trans-Golgi network"/>
    <property type="evidence" value="ECO:0007669"/>
    <property type="project" value="TreeGrafter"/>
</dbReference>
<feature type="coiled-coil region" evidence="1">
    <location>
        <begin position="895"/>
        <end position="929"/>
    </location>
</feature>
<feature type="region of interest" description="Disordered" evidence="2">
    <location>
        <begin position="125"/>
        <end position="182"/>
    </location>
</feature>
<organism evidence="3">
    <name type="scientific">Arion vulgaris</name>
    <dbReference type="NCBI Taxonomy" id="1028688"/>
    <lineage>
        <taxon>Eukaryota</taxon>
        <taxon>Metazoa</taxon>
        <taxon>Spiralia</taxon>
        <taxon>Lophotrochozoa</taxon>
        <taxon>Mollusca</taxon>
        <taxon>Gastropoda</taxon>
        <taxon>Heterobranchia</taxon>
        <taxon>Euthyneura</taxon>
        <taxon>Panpulmonata</taxon>
        <taxon>Eupulmonata</taxon>
        <taxon>Stylommatophora</taxon>
        <taxon>Helicina</taxon>
        <taxon>Arionoidea</taxon>
        <taxon>Arionidae</taxon>
        <taxon>Arion</taxon>
    </lineage>
</organism>
<feature type="compositionally biased region" description="Polar residues" evidence="2">
    <location>
        <begin position="1"/>
        <end position="16"/>
    </location>
</feature>
<feature type="non-terminal residue" evidence="3">
    <location>
        <position position="1"/>
    </location>
</feature>
<feature type="compositionally biased region" description="Low complexity" evidence="2">
    <location>
        <begin position="155"/>
        <end position="170"/>
    </location>
</feature>
<feature type="coiled-coil region" evidence="1">
    <location>
        <begin position="271"/>
        <end position="298"/>
    </location>
</feature>
<proteinExistence type="predicted"/>
<feature type="region of interest" description="Disordered" evidence="2">
    <location>
        <begin position="1"/>
        <end position="95"/>
    </location>
</feature>